<dbReference type="Proteomes" id="UP000626844">
    <property type="component" value="Unassembled WGS sequence"/>
</dbReference>
<evidence type="ECO:0000313" key="2">
    <source>
        <dbReference type="Proteomes" id="UP000626844"/>
    </source>
</evidence>
<proteinExistence type="predicted"/>
<reference evidence="1" key="1">
    <citation type="submission" date="2020-09" db="EMBL/GenBank/DDBJ databases">
        <title>A novel bacterium of genus Bacillus, isolated from South China Sea.</title>
        <authorList>
            <person name="Huang H."/>
            <person name="Mo K."/>
            <person name="Hu Y."/>
        </authorList>
    </citation>
    <scope>NUCLEOTIDE SEQUENCE</scope>
    <source>
        <strain evidence="1">IB182487</strain>
    </source>
</reference>
<evidence type="ECO:0000313" key="1">
    <source>
        <dbReference type="EMBL" id="MBD1379214.1"/>
    </source>
</evidence>
<keyword evidence="2" id="KW-1185">Reference proteome</keyword>
<gene>
    <name evidence="1" type="ORF">IC621_03125</name>
</gene>
<dbReference type="EMBL" id="JACXAI010000002">
    <property type="protein sequence ID" value="MBD1379214.1"/>
    <property type="molecule type" value="Genomic_DNA"/>
</dbReference>
<dbReference type="AlphaFoldDB" id="A0A926N9H4"/>
<name>A0A926N9H4_9BACI</name>
<organism evidence="1 2">
    <name type="scientific">Metabacillus arenae</name>
    <dbReference type="NCBI Taxonomy" id="2771434"/>
    <lineage>
        <taxon>Bacteria</taxon>
        <taxon>Bacillati</taxon>
        <taxon>Bacillota</taxon>
        <taxon>Bacilli</taxon>
        <taxon>Bacillales</taxon>
        <taxon>Bacillaceae</taxon>
        <taxon>Metabacillus</taxon>
    </lineage>
</organism>
<protein>
    <submittedName>
        <fullName evidence="1">Uncharacterized protein</fullName>
    </submittedName>
</protein>
<sequence>MDLKDFSIEVENILKDEELLRLLHNKPQNRLDDPLDESKPNILEKDDEELWELIDFHLIPAIKIDDLEENQICRIFYYAGNGAPTNTNYLFSNQEYIFDVLVHNDFQIMDKRLEMICDRLNDLIFNKRVGGIGKTLFKRRHPINAPKNYMAFRLIYEFCNENF</sequence>
<dbReference type="RefSeq" id="WP_191155616.1">
    <property type="nucleotide sequence ID" value="NZ_JACXAI010000002.1"/>
</dbReference>
<comment type="caution">
    <text evidence="1">The sequence shown here is derived from an EMBL/GenBank/DDBJ whole genome shotgun (WGS) entry which is preliminary data.</text>
</comment>
<accession>A0A926N9H4</accession>